<reference evidence="2" key="2">
    <citation type="submission" date="2020-11" db="EMBL/GenBank/DDBJ databases">
        <authorList>
            <person name="Kafer S."/>
            <person name="Paraskevopoulou S."/>
            <person name="Zirkel F."/>
            <person name="Wieseke N."/>
            <person name="Donath A."/>
            <person name="Petersen M."/>
            <person name="Jones T.C."/>
            <person name="Liu S."/>
            <person name="Zhou X."/>
            <person name="Middendorf M."/>
            <person name="Junglen S."/>
            <person name="Misof B."/>
            <person name="Drosten C."/>
        </authorList>
    </citation>
    <scope>NUCLEOTIDE SEQUENCE</scope>
    <source>
        <strain evidence="2">OKIAV71</strain>
    </source>
</reference>
<protein>
    <submittedName>
        <fullName evidence="2">Uncharacterized protein</fullName>
    </submittedName>
</protein>
<feature type="compositionally biased region" description="Basic residues" evidence="1">
    <location>
        <begin position="1"/>
        <end position="10"/>
    </location>
</feature>
<keyword evidence="3" id="KW-1185">Reference proteome</keyword>
<evidence type="ECO:0000313" key="3">
    <source>
        <dbReference type="Proteomes" id="UP000830431"/>
    </source>
</evidence>
<evidence type="ECO:0000313" key="2">
    <source>
        <dbReference type="EMBL" id="QPL15377.1"/>
    </source>
</evidence>
<dbReference type="KEGG" id="vg:80539596"/>
<feature type="region of interest" description="Disordered" evidence="1">
    <location>
        <begin position="243"/>
        <end position="262"/>
    </location>
</feature>
<name>A0AAE7P2X6_9MONO</name>
<dbReference type="Proteomes" id="UP000830431">
    <property type="component" value="Segment"/>
</dbReference>
<dbReference type="RefSeq" id="YP_010800933.1">
    <property type="nucleotide sequence ID" value="NC_076922.1"/>
</dbReference>
<proteinExistence type="predicted"/>
<reference evidence="2" key="1">
    <citation type="journal article" date="2019" name="PLoS Pathog.">
        <title>Re-assessing the diversity of negative strand RNA viruses in insects.</title>
        <authorList>
            <person name="Kafer S."/>
            <person name="Paraskevopoulou S."/>
            <person name="Zirkel F."/>
            <person name="Wieseke N."/>
            <person name="Donath A."/>
            <person name="Petersen M."/>
            <person name="Jones T.C."/>
            <person name="Liu S."/>
            <person name="Zhou X."/>
            <person name="Middendorf M."/>
            <person name="Junglen S."/>
            <person name="Misof B."/>
            <person name="Drosten C."/>
        </authorList>
    </citation>
    <scope>NUCLEOTIDE SEQUENCE</scope>
    <source>
        <strain evidence="2">OKIAV71</strain>
    </source>
</reference>
<dbReference type="EMBL" id="MW288226">
    <property type="protein sequence ID" value="QPL15377.1"/>
    <property type="molecule type" value="Viral_cRNA"/>
</dbReference>
<accession>A0AAE7P2X6</accession>
<evidence type="ECO:0000256" key="1">
    <source>
        <dbReference type="SAM" id="MobiDB-lite"/>
    </source>
</evidence>
<feature type="region of interest" description="Disordered" evidence="1">
    <location>
        <begin position="1"/>
        <end position="21"/>
    </location>
</feature>
<organism evidence="2 3">
    <name type="scientific">Hymenopteran anphe-related virus OKIAV71</name>
    <dbReference type="NCBI Taxonomy" id="2792596"/>
    <lineage>
        <taxon>Viruses</taxon>
        <taxon>Riboviria</taxon>
        <taxon>Orthornavirae</taxon>
        <taxon>Negarnaviricota</taxon>
        <taxon>Haploviricotina</taxon>
        <taxon>Monjiviricetes</taxon>
        <taxon>Mononegavirales</taxon>
        <taxon>Xinmoviridae</taxon>
        <taxon>Pelmivirus</taxon>
        <taxon>Pelmivirus eymattense</taxon>
    </lineage>
</organism>
<dbReference type="GeneID" id="80539596"/>
<sequence>MSTKSNKSRRSSQGGHESRPRGVSTILYDITNQRKFNHAPAEYVNLFYHLLRAGKTLEVGPIELDILLGFFPGCIDILRNRQREYNIFCMDTKYGQKDTSVVVKLAYMMSNIRLDDVEKSKWEEMFGSGRVDFPMEAYLLYHVSRYETSPLPEDAMINFVNLAHSGELPYEAENYDFSRIPSIILAHNPLTDAAATLSQDMAELRLEKQKLGNCPLQERGPINQEEFEDQNFTEESSMESSPIKLCRPTSIPRENPGPMTATATGSELRRVLLFLDYPCPLHLLTSLIKPNIVESLLQASICRREDLHDLISLSPHAAWEYVDKHIVRPHVFNIMMETDKGEVPNTLSMKERQIIEIVQGVLTQSQEKVGNSQGSENLAGAVGDVLRIVTGLQQQIISLGLAPPPVTHVRPTFVPPSISAQSTTVTDSVALGVEEYPIDDDY</sequence>